<dbReference type="AlphaFoldDB" id="A0A328PG69"/>
<evidence type="ECO:0000256" key="1">
    <source>
        <dbReference type="SAM" id="Phobius"/>
    </source>
</evidence>
<keyword evidence="1" id="KW-1133">Transmembrane helix</keyword>
<accession>A0A328PG69</accession>
<reference evidence="2 3" key="1">
    <citation type="submission" date="2018-06" db="EMBL/GenBank/DDBJ databases">
        <title>Draft genome sequence of hyperthermophilic methanogen Methanothermobacter tenebrarum sp. MCM-B 1447.</title>
        <authorList>
            <person name="Pore S.D."/>
            <person name="Dagar S."/>
            <person name="Dhakephalkar P.K."/>
        </authorList>
    </citation>
    <scope>NUCLEOTIDE SEQUENCE [LARGE SCALE GENOMIC DNA]</scope>
    <source>
        <strain evidence="2 3">MCM B 1447</strain>
    </source>
</reference>
<name>A0A328PG69_9EURY</name>
<gene>
    <name evidence="2" type="ORF">DPC56_07200</name>
</gene>
<comment type="caution">
    <text evidence="2">The sequence shown here is derived from an EMBL/GenBank/DDBJ whole genome shotgun (WGS) entry which is preliminary data.</text>
</comment>
<dbReference type="OrthoDB" id="199847at2157"/>
<dbReference type="RefSeq" id="WP_112094400.1">
    <property type="nucleotide sequence ID" value="NZ_QLOE01000010.1"/>
</dbReference>
<evidence type="ECO:0000313" key="2">
    <source>
        <dbReference type="EMBL" id="RAO78636.1"/>
    </source>
</evidence>
<organism evidence="2 3">
    <name type="scientific">Methanothermobacter tenebrarum</name>
    <dbReference type="NCBI Taxonomy" id="680118"/>
    <lineage>
        <taxon>Archaea</taxon>
        <taxon>Methanobacteriati</taxon>
        <taxon>Methanobacteriota</taxon>
        <taxon>Methanomada group</taxon>
        <taxon>Methanobacteria</taxon>
        <taxon>Methanobacteriales</taxon>
        <taxon>Methanobacteriaceae</taxon>
        <taxon>Methanothermobacter</taxon>
    </lineage>
</organism>
<sequence>MDVLAHIFIPLTIVYFLKKKSNPYYILTLAFFGLLPDLDKVMGLPGVLHSIITLTIIILPIFIIEKIAKRSWIYTSIIAFFIFSHLLLDLLDASPIFPFYPFSNIGIIIEFPLRISFNGPSFSFIGSLIQVTYTRLETGFNTYNGIISGFGITSALLFITLFIITKKAGKNQ</sequence>
<feature type="transmembrane region" description="Helical" evidence="1">
    <location>
        <begin position="143"/>
        <end position="164"/>
    </location>
</feature>
<dbReference type="InterPro" id="IPR007404">
    <property type="entry name" value="YdjM-like"/>
</dbReference>
<protein>
    <recommendedName>
        <fullName evidence="4">Metal-dependent hydrolase</fullName>
    </recommendedName>
</protein>
<feature type="transmembrane region" description="Helical" evidence="1">
    <location>
        <begin position="71"/>
        <end position="88"/>
    </location>
</feature>
<dbReference type="Proteomes" id="UP000249782">
    <property type="component" value="Unassembled WGS sequence"/>
</dbReference>
<keyword evidence="3" id="KW-1185">Reference proteome</keyword>
<evidence type="ECO:0008006" key="4">
    <source>
        <dbReference type="Google" id="ProtNLM"/>
    </source>
</evidence>
<dbReference type="EMBL" id="QLOE01000010">
    <property type="protein sequence ID" value="RAO78636.1"/>
    <property type="molecule type" value="Genomic_DNA"/>
</dbReference>
<feature type="transmembrane region" description="Helical" evidence="1">
    <location>
        <begin position="21"/>
        <end position="38"/>
    </location>
</feature>
<proteinExistence type="predicted"/>
<feature type="transmembrane region" description="Helical" evidence="1">
    <location>
        <begin position="44"/>
        <end position="64"/>
    </location>
</feature>
<evidence type="ECO:0000313" key="3">
    <source>
        <dbReference type="Proteomes" id="UP000249782"/>
    </source>
</evidence>
<keyword evidence="1" id="KW-0472">Membrane</keyword>
<keyword evidence="1" id="KW-0812">Transmembrane</keyword>
<dbReference type="Pfam" id="PF04307">
    <property type="entry name" value="YdjM"/>
    <property type="match status" value="1"/>
</dbReference>